<evidence type="ECO:0000256" key="1">
    <source>
        <dbReference type="ARBA" id="ARBA00022645"/>
    </source>
</evidence>
<dbReference type="PANTHER" id="PTHR32282">
    <property type="entry name" value="BINDING PROTEIN TRANSPEPTIDASE, PUTATIVE-RELATED"/>
    <property type="match status" value="1"/>
</dbReference>
<dbReference type="Pfam" id="PF00905">
    <property type="entry name" value="Transpeptidase"/>
    <property type="match status" value="1"/>
</dbReference>
<feature type="compositionally biased region" description="Low complexity" evidence="9">
    <location>
        <begin position="681"/>
        <end position="710"/>
    </location>
</feature>
<keyword evidence="10" id="KW-0812">Transmembrane</keyword>
<feature type="region of interest" description="Disordered" evidence="9">
    <location>
        <begin position="678"/>
        <end position="749"/>
    </location>
</feature>
<keyword evidence="2" id="KW-0645">Protease</keyword>
<keyword evidence="10" id="KW-1133">Transmembrane helix</keyword>
<keyword evidence="3" id="KW-0328">Glycosyltransferase</keyword>
<dbReference type="InterPro" id="IPR036950">
    <property type="entry name" value="PBP_transglycosylase"/>
</dbReference>
<dbReference type="SUPFAM" id="SSF53955">
    <property type="entry name" value="Lysozyme-like"/>
    <property type="match status" value="1"/>
</dbReference>
<evidence type="ECO:0000256" key="9">
    <source>
        <dbReference type="SAM" id="MobiDB-lite"/>
    </source>
</evidence>
<evidence type="ECO:0000259" key="11">
    <source>
        <dbReference type="Pfam" id="PF00905"/>
    </source>
</evidence>
<evidence type="ECO:0000313" key="14">
    <source>
        <dbReference type="Proteomes" id="UP001163203"/>
    </source>
</evidence>
<dbReference type="Pfam" id="PF00912">
    <property type="entry name" value="Transgly"/>
    <property type="match status" value="1"/>
</dbReference>
<feature type="transmembrane region" description="Helical" evidence="10">
    <location>
        <begin position="39"/>
        <end position="62"/>
    </location>
</feature>
<feature type="region of interest" description="Disordered" evidence="9">
    <location>
        <begin position="1"/>
        <end position="28"/>
    </location>
</feature>
<keyword evidence="4" id="KW-0808">Transferase</keyword>
<evidence type="ECO:0000256" key="2">
    <source>
        <dbReference type="ARBA" id="ARBA00022670"/>
    </source>
</evidence>
<dbReference type="InterPro" id="IPR001264">
    <property type="entry name" value="Glyco_trans_51"/>
</dbReference>
<keyword evidence="10" id="KW-0472">Membrane</keyword>
<gene>
    <name evidence="13" type="ORF">ORV05_17140</name>
</gene>
<dbReference type="EMBL" id="CP113836">
    <property type="protein sequence ID" value="WAL69419.1"/>
    <property type="molecule type" value="Genomic_DNA"/>
</dbReference>
<keyword evidence="6" id="KW-0511">Multifunctional enzyme</keyword>
<sequence length="749" mass="80534">MTDGEEREIRSRDETGRQTRSAEGRRRRRKRIWRRVRRTLYVLAGLAVLGPVVAFVITYFLVSVPDPNALAASENQPVTLYYADGSMLYARSGPASHQLVTWDQIPQAMKNAQMAAEDETFMTNSGFDLKAIARTVWNRLTGGTGGGSTIGQEYVKNATGNDSPTLRRKFVEMVESYKMTRTYSKEDILTAYLNTVYFGRSAYGVQAAAHAYFDEDVSKLTTEQSALLAGLVQLPGQANNEAYQHKRFTYVMGRLLANHWITQAEHDSAQFPTPVPDGANGGSSLSDRQFIVSQVFAELAQHGYNEEQLTTSGAKIYTTIRPDAQADAEASVGKIMAADKEYPDEGAALVSADPVTGEVLAYYGGDGSTTYDLATTPQQPGSSFKPYVLAAGLRADPQNIGLDTVYDGSDNQVIAGQLVHNSDGEGSPHITVKDAMTESVNTVFYRMGAQVGVEAVRQAAWDAGIPRQITPALGVPFDSLQNDDVTTGKGTGTTELGISIGQYPVRPLDQAQGYATFASGGQYVPLHLVSRVTGADGGQLYGFTTPPRPAFDSDPATNAAIAGTVTESLSDVASSSGDGLAGDRPVAAKTGTAQLGNTGHNSEAWMVGYTPQIVTAVWFGNKKQPAAIYGNYHNGKGKEHGYDVYGREEPGYIWQAFMDAYLNGKPVTQFPEVSLITGVAPSTTPSPTTTSDTPEPTSDLPSPTSEPPSSSRERPTFSWPQWPTPPTCLPDCPTPVSPTSTSRHRPVHG</sequence>
<keyword evidence="1" id="KW-0121">Carboxypeptidase</keyword>
<comment type="catalytic activity">
    <reaction evidence="7">
        <text>Preferential cleavage: (Ac)2-L-Lys-D-Ala-|-D-Ala. Also transpeptidation of peptidyl-alanyl moieties that are N-acyl substituents of D-alanine.</text>
        <dbReference type="EC" id="3.4.16.4"/>
    </reaction>
</comment>
<keyword evidence="14" id="KW-1185">Reference proteome</keyword>
<evidence type="ECO:0000256" key="8">
    <source>
        <dbReference type="ARBA" id="ARBA00049902"/>
    </source>
</evidence>
<proteinExistence type="predicted"/>
<name>A0ABY7BBV1_9PSEU</name>
<dbReference type="InterPro" id="IPR012338">
    <property type="entry name" value="Beta-lactam/transpept-like"/>
</dbReference>
<evidence type="ECO:0000256" key="5">
    <source>
        <dbReference type="ARBA" id="ARBA00022801"/>
    </source>
</evidence>
<keyword evidence="5" id="KW-0378">Hydrolase</keyword>
<dbReference type="Gene3D" id="1.10.3810.10">
    <property type="entry name" value="Biosynthetic peptidoglycan transglycosylase-like"/>
    <property type="match status" value="1"/>
</dbReference>
<evidence type="ECO:0000256" key="10">
    <source>
        <dbReference type="SAM" id="Phobius"/>
    </source>
</evidence>
<accession>A0ABY7BBV1</accession>
<dbReference type="InterPro" id="IPR050396">
    <property type="entry name" value="Glycosyltr_51/Transpeptidase"/>
</dbReference>
<evidence type="ECO:0000256" key="4">
    <source>
        <dbReference type="ARBA" id="ARBA00022679"/>
    </source>
</evidence>
<comment type="catalytic activity">
    <reaction evidence="8">
        <text>[GlcNAc-(1-&gt;4)-Mur2Ac(oyl-L-Ala-gamma-D-Glu-L-Lys-D-Ala-D-Ala)](n)-di-trans,octa-cis-undecaprenyl diphosphate + beta-D-GlcNAc-(1-&gt;4)-Mur2Ac(oyl-L-Ala-gamma-D-Glu-L-Lys-D-Ala-D-Ala)-di-trans,octa-cis-undecaprenyl diphosphate = [GlcNAc-(1-&gt;4)-Mur2Ac(oyl-L-Ala-gamma-D-Glu-L-Lys-D-Ala-D-Ala)](n+1)-di-trans,octa-cis-undecaprenyl diphosphate + di-trans,octa-cis-undecaprenyl diphosphate + H(+)</text>
        <dbReference type="Rhea" id="RHEA:23708"/>
        <dbReference type="Rhea" id="RHEA-COMP:9602"/>
        <dbReference type="Rhea" id="RHEA-COMP:9603"/>
        <dbReference type="ChEBI" id="CHEBI:15378"/>
        <dbReference type="ChEBI" id="CHEBI:58405"/>
        <dbReference type="ChEBI" id="CHEBI:60033"/>
        <dbReference type="ChEBI" id="CHEBI:78435"/>
        <dbReference type="EC" id="2.4.99.28"/>
    </reaction>
</comment>
<evidence type="ECO:0000256" key="7">
    <source>
        <dbReference type="ARBA" id="ARBA00034000"/>
    </source>
</evidence>
<dbReference type="RefSeq" id="WP_268759504.1">
    <property type="nucleotide sequence ID" value="NZ_CP113836.1"/>
</dbReference>
<evidence type="ECO:0000313" key="13">
    <source>
        <dbReference type="EMBL" id="WAL69419.1"/>
    </source>
</evidence>
<evidence type="ECO:0000259" key="12">
    <source>
        <dbReference type="Pfam" id="PF00912"/>
    </source>
</evidence>
<dbReference type="PANTHER" id="PTHR32282:SF34">
    <property type="entry name" value="PENICILLIN-BINDING PROTEIN 1A"/>
    <property type="match status" value="1"/>
</dbReference>
<reference evidence="13" key="1">
    <citation type="submission" date="2022-11" db="EMBL/GenBank/DDBJ databases">
        <authorList>
            <person name="Mo P."/>
        </authorList>
    </citation>
    <scope>NUCLEOTIDE SEQUENCE</scope>
    <source>
        <strain evidence="13">HUAS 11-8</strain>
    </source>
</reference>
<dbReference type="Gene3D" id="3.40.710.10">
    <property type="entry name" value="DD-peptidase/beta-lactamase superfamily"/>
    <property type="match status" value="1"/>
</dbReference>
<feature type="compositionally biased region" description="Basic and acidic residues" evidence="9">
    <location>
        <begin position="7"/>
        <end position="24"/>
    </location>
</feature>
<dbReference type="Proteomes" id="UP001163203">
    <property type="component" value="Chromosome"/>
</dbReference>
<evidence type="ECO:0000256" key="6">
    <source>
        <dbReference type="ARBA" id="ARBA00023268"/>
    </source>
</evidence>
<dbReference type="InterPro" id="IPR023346">
    <property type="entry name" value="Lysozyme-like_dom_sf"/>
</dbReference>
<protein>
    <submittedName>
        <fullName evidence="13">Transglycosylase domain-containing protein</fullName>
    </submittedName>
</protein>
<dbReference type="SUPFAM" id="SSF56601">
    <property type="entry name" value="beta-lactamase/transpeptidase-like"/>
    <property type="match status" value="1"/>
</dbReference>
<feature type="compositionally biased region" description="Pro residues" evidence="9">
    <location>
        <begin position="722"/>
        <end position="736"/>
    </location>
</feature>
<feature type="domain" description="Penicillin-binding protein transpeptidase" evidence="11">
    <location>
        <begin position="349"/>
        <end position="619"/>
    </location>
</feature>
<evidence type="ECO:0000256" key="3">
    <source>
        <dbReference type="ARBA" id="ARBA00022676"/>
    </source>
</evidence>
<organism evidence="13 14">
    <name type="scientific">Amycolatopsis cynarae</name>
    <dbReference type="NCBI Taxonomy" id="2995223"/>
    <lineage>
        <taxon>Bacteria</taxon>
        <taxon>Bacillati</taxon>
        <taxon>Actinomycetota</taxon>
        <taxon>Actinomycetes</taxon>
        <taxon>Pseudonocardiales</taxon>
        <taxon>Pseudonocardiaceae</taxon>
        <taxon>Amycolatopsis</taxon>
    </lineage>
</organism>
<feature type="domain" description="Glycosyl transferase family 51" evidence="12">
    <location>
        <begin position="94"/>
        <end position="254"/>
    </location>
</feature>
<dbReference type="InterPro" id="IPR001460">
    <property type="entry name" value="PCN-bd_Tpept"/>
</dbReference>